<feature type="region of interest" description="Disordered" evidence="11">
    <location>
        <begin position="1"/>
        <end position="91"/>
    </location>
</feature>
<feature type="active site" evidence="9">
    <location>
        <position position="231"/>
    </location>
</feature>
<keyword evidence="4 9" id="KW-0812">Transmembrane</keyword>
<keyword evidence="7 9" id="KW-1133">Transmembrane helix</keyword>
<dbReference type="Proteomes" id="UP001501676">
    <property type="component" value="Unassembled WGS sequence"/>
</dbReference>
<evidence type="ECO:0000256" key="10">
    <source>
        <dbReference type="RuleBase" id="RU004181"/>
    </source>
</evidence>
<dbReference type="PANTHER" id="PTHR33695">
    <property type="entry name" value="LIPOPROTEIN SIGNAL PEPTIDASE"/>
    <property type="match status" value="1"/>
</dbReference>
<evidence type="ECO:0000256" key="2">
    <source>
        <dbReference type="ARBA" id="ARBA00022475"/>
    </source>
</evidence>
<proteinExistence type="inferred from homology"/>
<comment type="subcellular location">
    <subcellularLocation>
        <location evidence="9">Cell membrane</location>
        <topology evidence="9">Multi-pass membrane protein</topology>
    </subcellularLocation>
</comment>
<evidence type="ECO:0000256" key="7">
    <source>
        <dbReference type="ARBA" id="ARBA00022989"/>
    </source>
</evidence>
<dbReference type="RefSeq" id="WP_345729855.1">
    <property type="nucleotide sequence ID" value="NZ_BAAAYN010000026.1"/>
</dbReference>
<keyword evidence="6 9" id="KW-0378">Hydrolase</keyword>
<evidence type="ECO:0000313" key="12">
    <source>
        <dbReference type="EMBL" id="GAA3389903.1"/>
    </source>
</evidence>
<dbReference type="Pfam" id="PF01252">
    <property type="entry name" value="Peptidase_A8"/>
    <property type="match status" value="1"/>
</dbReference>
<gene>
    <name evidence="9" type="primary">lspA</name>
    <name evidence="12" type="ORF">GCM10020369_41860</name>
</gene>
<keyword evidence="3 9" id="KW-0645">Protease</keyword>
<dbReference type="HAMAP" id="MF_00161">
    <property type="entry name" value="LspA"/>
    <property type="match status" value="1"/>
</dbReference>
<feature type="compositionally biased region" description="Low complexity" evidence="11">
    <location>
        <begin position="14"/>
        <end position="24"/>
    </location>
</feature>
<keyword evidence="2 9" id="KW-1003">Cell membrane</keyword>
<comment type="catalytic activity">
    <reaction evidence="9">
        <text>Release of signal peptides from bacterial membrane prolipoproteins. Hydrolyzes -Xaa-Yaa-Zaa-|-(S,diacylglyceryl)Cys-, in which Xaa is hydrophobic (preferably Leu), and Yaa (Ala or Ser) and Zaa (Gly or Ala) have small, neutral side chains.</text>
        <dbReference type="EC" id="3.4.23.36"/>
    </reaction>
</comment>
<dbReference type="InterPro" id="IPR001872">
    <property type="entry name" value="Peptidase_A8"/>
</dbReference>
<feature type="transmembrane region" description="Helical" evidence="9">
    <location>
        <begin position="149"/>
        <end position="172"/>
    </location>
</feature>
<dbReference type="NCBIfam" id="TIGR00077">
    <property type="entry name" value="lspA"/>
    <property type="match status" value="1"/>
</dbReference>
<dbReference type="EMBL" id="BAAAYN010000026">
    <property type="protein sequence ID" value="GAA3389903.1"/>
    <property type="molecule type" value="Genomic_DNA"/>
</dbReference>
<feature type="transmembrane region" description="Helical" evidence="9">
    <location>
        <begin position="224"/>
        <end position="246"/>
    </location>
</feature>
<feature type="transmembrane region" description="Helical" evidence="9">
    <location>
        <begin position="184"/>
        <end position="204"/>
    </location>
</feature>
<keyword evidence="13" id="KW-1185">Reference proteome</keyword>
<comment type="function">
    <text evidence="9">This protein specifically catalyzes the removal of signal peptides from prolipoproteins.</text>
</comment>
<evidence type="ECO:0000256" key="4">
    <source>
        <dbReference type="ARBA" id="ARBA00022692"/>
    </source>
</evidence>
<keyword evidence="8 9" id="KW-0472">Membrane</keyword>
<evidence type="ECO:0000256" key="3">
    <source>
        <dbReference type="ARBA" id="ARBA00022670"/>
    </source>
</evidence>
<dbReference type="EC" id="3.4.23.36" evidence="9"/>
<comment type="pathway">
    <text evidence="9">Protein modification; lipoprotein biosynthesis (signal peptide cleavage).</text>
</comment>
<evidence type="ECO:0000256" key="5">
    <source>
        <dbReference type="ARBA" id="ARBA00022750"/>
    </source>
</evidence>
<evidence type="ECO:0000256" key="8">
    <source>
        <dbReference type="ARBA" id="ARBA00023136"/>
    </source>
</evidence>
<evidence type="ECO:0000256" key="1">
    <source>
        <dbReference type="ARBA" id="ARBA00006139"/>
    </source>
</evidence>
<feature type="active site" evidence="9">
    <location>
        <position position="212"/>
    </location>
</feature>
<organism evidence="12 13">
    <name type="scientific">Cryptosporangium minutisporangium</name>
    <dbReference type="NCBI Taxonomy" id="113569"/>
    <lineage>
        <taxon>Bacteria</taxon>
        <taxon>Bacillati</taxon>
        <taxon>Actinomycetota</taxon>
        <taxon>Actinomycetes</taxon>
        <taxon>Cryptosporangiales</taxon>
        <taxon>Cryptosporangiaceae</taxon>
        <taxon>Cryptosporangium</taxon>
    </lineage>
</organism>
<feature type="transmembrane region" description="Helical" evidence="9">
    <location>
        <begin position="100"/>
        <end position="120"/>
    </location>
</feature>
<comment type="caution">
    <text evidence="12">The sequence shown here is derived from an EMBL/GenBank/DDBJ whole genome shotgun (WGS) entry which is preliminary data.</text>
</comment>
<name>A0ABP6T0A8_9ACTN</name>
<protein>
    <recommendedName>
        <fullName evidence="9">Lipoprotein signal peptidase</fullName>
        <ecNumber evidence="9">3.4.23.36</ecNumber>
    </recommendedName>
    <alternativeName>
        <fullName evidence="9">Prolipoprotein signal peptidase</fullName>
    </alternativeName>
    <alternativeName>
        <fullName evidence="9">Signal peptidase II</fullName>
        <shortName evidence="9">SPase II</shortName>
    </alternativeName>
</protein>
<evidence type="ECO:0000313" key="13">
    <source>
        <dbReference type="Proteomes" id="UP001501676"/>
    </source>
</evidence>
<reference evidence="13" key="1">
    <citation type="journal article" date="2019" name="Int. J. Syst. Evol. Microbiol.">
        <title>The Global Catalogue of Microorganisms (GCM) 10K type strain sequencing project: providing services to taxonomists for standard genome sequencing and annotation.</title>
        <authorList>
            <consortium name="The Broad Institute Genomics Platform"/>
            <consortium name="The Broad Institute Genome Sequencing Center for Infectious Disease"/>
            <person name="Wu L."/>
            <person name="Ma J."/>
        </authorList>
    </citation>
    <scope>NUCLEOTIDE SEQUENCE [LARGE SCALE GENOMIC DNA]</scope>
    <source>
        <strain evidence="13">JCM 9458</strain>
    </source>
</reference>
<accession>A0ABP6T0A8</accession>
<evidence type="ECO:0000256" key="9">
    <source>
        <dbReference type="HAMAP-Rule" id="MF_00161"/>
    </source>
</evidence>
<dbReference type="PANTHER" id="PTHR33695:SF1">
    <property type="entry name" value="LIPOPROTEIN SIGNAL PEPTIDASE"/>
    <property type="match status" value="1"/>
</dbReference>
<evidence type="ECO:0000256" key="11">
    <source>
        <dbReference type="SAM" id="MobiDB-lite"/>
    </source>
</evidence>
<dbReference type="PRINTS" id="PR00781">
    <property type="entry name" value="LIPOSIGPTASE"/>
</dbReference>
<sequence>MRELQADRGTPLTRPADSASAAPGDPRDASADGQPPAETDAPDVATGAVGDSEAVAETEAAGETDAPGDSGKPAVDAEAPAEGTTDVAAPAGSGTRRGRWLFALVALLTLAADVISKLVVVTRLEDTNHPPVEVLGNVLYLVHTRNTGAAFSLGSGYTYVLTAIAVGVIVVIIRSARKLASTGWALALGLVLGGACGNVVDRLFREGGGVVDFLALIDPFDPPWPVFNLADSALCVGVAIIVGLELTGRRIDGTRVTKSGRAQSKDD</sequence>
<comment type="similarity">
    <text evidence="1 9 10">Belongs to the peptidase A8 family.</text>
</comment>
<keyword evidence="5 9" id="KW-0064">Aspartyl protease</keyword>
<evidence type="ECO:0000256" key="6">
    <source>
        <dbReference type="ARBA" id="ARBA00022801"/>
    </source>
</evidence>